<dbReference type="RefSeq" id="WP_212822112.1">
    <property type="nucleotide sequence ID" value="NZ_AP023417.1"/>
</dbReference>
<dbReference type="KEGG" id="vfa:MM35RIKEN_23260"/>
<proteinExistence type="predicted"/>
<geneLocation type="plasmid" evidence="1 2">
    <name>pMM35_02</name>
</geneLocation>
<dbReference type="AlphaFoldDB" id="A0A810PWY1"/>
<evidence type="ECO:0000313" key="1">
    <source>
        <dbReference type="EMBL" id="BCK80134.1"/>
    </source>
</evidence>
<accession>A0A810PWY1</accession>
<sequence length="492" mass="54935">MAQAKHGSDIENTQDDLLNKAQVEFHSVINTFILPLCDSRGNLKLVKKPSMNTALVSYVENGKNSPCLYFFPCISRNGHTTPFCYKVKTYSPKSIVKRLNVILRELLKVTEYNCFDGKIRKQRDYGNGKRRYTSYKNKTLQLAFELGMCSWLAPHDGAFTLHAMLCRMEEWASKTYEGSSVPFGFVVDFDAKANKDAASYLSFLQNDCSAVFTDGVFSGIRLDQKGRVLSFITRNTPIKNHQPENEMFVPYQFSDIAQHCSGNAIGVIVLTNGEILLVKKRAICFAKRGTKWVSFDWDRIRSQLLPYFLTTENADIIDIERKIKIIYNTILDVSFSHVGGCLSIIVPGIDDDEISKVIKERFDLSVAGKLPDGVSSESQEKIKVLSYLLVDNNFNIRSFFELDAPLRKEILSLDGATVVSLDGSFYCAGSIVAVPSGSTGGGRTAAAKKLAHLGVGIKISEDGYVEAYGLPSSKTSVKSEKKERMDLLFRIR</sequence>
<evidence type="ECO:0000313" key="2">
    <source>
        <dbReference type="Proteomes" id="UP000681343"/>
    </source>
</evidence>
<keyword evidence="1" id="KW-0614">Plasmid</keyword>
<name>A0A810PWY1_9FIRM</name>
<dbReference type="Proteomes" id="UP000681343">
    <property type="component" value="Plasmid pMM35_02"/>
</dbReference>
<dbReference type="EMBL" id="AP023417">
    <property type="protein sequence ID" value="BCK80134.1"/>
    <property type="molecule type" value="Genomic_DNA"/>
</dbReference>
<evidence type="ECO:0008006" key="3">
    <source>
        <dbReference type="Google" id="ProtNLM"/>
    </source>
</evidence>
<gene>
    <name evidence="1" type="ORF">MM35RIKEN_23260</name>
</gene>
<organism evidence="1 2">
    <name type="scientific">Vescimonas fastidiosa</name>
    <dbReference type="NCBI Taxonomy" id="2714353"/>
    <lineage>
        <taxon>Bacteria</taxon>
        <taxon>Bacillati</taxon>
        <taxon>Bacillota</taxon>
        <taxon>Clostridia</taxon>
        <taxon>Eubacteriales</taxon>
        <taxon>Oscillospiraceae</taxon>
        <taxon>Vescimonas</taxon>
    </lineage>
</organism>
<keyword evidence="2" id="KW-1185">Reference proteome</keyword>
<reference evidence="1" key="1">
    <citation type="submission" date="2020-09" db="EMBL/GenBank/DDBJ databases">
        <title>New species isolated from human feces.</title>
        <authorList>
            <person name="Kitahara M."/>
            <person name="Shigeno Y."/>
            <person name="Shime M."/>
            <person name="Matsumoto Y."/>
            <person name="Nakamura S."/>
            <person name="Motooka D."/>
            <person name="Fukuoka S."/>
            <person name="Nishikawa H."/>
            <person name="Benno Y."/>
        </authorList>
    </citation>
    <scope>NUCLEOTIDE SEQUENCE</scope>
    <source>
        <strain evidence="1">MM35</strain>
        <plasmid evidence="1">pMM35_02</plasmid>
    </source>
</reference>
<protein>
    <recommendedName>
        <fullName evidence="3">DAC domain-containing protein</fullName>
    </recommendedName>
</protein>